<keyword evidence="6 14" id="KW-0720">Serine protease</keyword>
<dbReference type="AlphaFoldDB" id="A0A1I1AX29"/>
<dbReference type="GO" id="GO:0004176">
    <property type="term" value="F:ATP-dependent peptidase activity"/>
    <property type="evidence" value="ECO:0007669"/>
    <property type="project" value="UniProtKB-UniRule"/>
</dbReference>
<keyword evidence="4 14" id="KW-0547">Nucleotide-binding</keyword>
<dbReference type="RefSeq" id="WP_091200749.1">
    <property type="nucleotide sequence ID" value="NZ_FOKC01000010.1"/>
</dbReference>
<dbReference type="Gene3D" id="1.10.8.60">
    <property type="match status" value="1"/>
</dbReference>
<dbReference type="Proteomes" id="UP000199113">
    <property type="component" value="Unassembled WGS sequence"/>
</dbReference>
<dbReference type="EMBL" id="PJBV01000019">
    <property type="protein sequence ID" value="PKH40289.1"/>
    <property type="molecule type" value="Genomic_DNA"/>
</dbReference>
<dbReference type="InterPro" id="IPR014721">
    <property type="entry name" value="Ribsml_uS5_D2-typ_fold_subgr"/>
</dbReference>
<keyword evidence="8 14" id="KW-0346">Stress response</keyword>
<dbReference type="InterPro" id="IPR003593">
    <property type="entry name" value="AAA+_ATPase"/>
</dbReference>
<dbReference type="InterPro" id="IPR020568">
    <property type="entry name" value="Ribosomal_Su5_D2-typ_SF"/>
</dbReference>
<dbReference type="PIRSF" id="PIRSF001174">
    <property type="entry name" value="Lon_proteas"/>
    <property type="match status" value="1"/>
</dbReference>
<evidence type="ECO:0000259" key="20">
    <source>
        <dbReference type="PROSITE" id="PS51786"/>
    </source>
</evidence>
<dbReference type="Pfam" id="PF00004">
    <property type="entry name" value="AAA"/>
    <property type="match status" value="1"/>
</dbReference>
<comment type="subunit">
    <text evidence="14 15">Homohexamer. Organized in a ring with a central cavity.</text>
</comment>
<feature type="binding site" evidence="14 17">
    <location>
        <begin position="356"/>
        <end position="363"/>
    </location>
    <ligand>
        <name>ATP</name>
        <dbReference type="ChEBI" id="CHEBI:30616"/>
    </ligand>
</feature>
<feature type="active site" evidence="14 16">
    <location>
        <position position="679"/>
    </location>
</feature>
<accession>A0A1I1AX29</accession>
<dbReference type="InterPro" id="IPR027417">
    <property type="entry name" value="P-loop_NTPase"/>
</dbReference>
<comment type="catalytic activity">
    <reaction evidence="9 14 15 18">
        <text>Hydrolysis of proteins in presence of ATP.</text>
        <dbReference type="EC" id="3.4.21.53"/>
    </reaction>
</comment>
<reference evidence="22 25" key="3">
    <citation type="submission" date="2017-12" db="EMBL/GenBank/DDBJ databases">
        <title>Pharmacopeia of the Arctic Ocean.</title>
        <authorList>
            <person name="Collins E."/>
            <person name="Ducluzeau A.-L."/>
        </authorList>
    </citation>
    <scope>NUCLEOTIDE SEQUENCE [LARGE SCALE GENOMIC DNA]</scope>
    <source>
        <strain evidence="22 25">DSM 23325</strain>
    </source>
</reference>
<keyword evidence="5 14" id="KW-0378">Hydrolase</keyword>
<keyword evidence="7 14" id="KW-0067">ATP-binding</keyword>
<dbReference type="InterPro" id="IPR015947">
    <property type="entry name" value="PUA-like_sf"/>
</dbReference>
<comment type="induction">
    <text evidence="14">By heat shock.</text>
</comment>
<gene>
    <name evidence="14 22" type="primary">lon</name>
    <name evidence="22" type="ORF">CXG46_12925</name>
    <name evidence="23" type="ORF">SAMN05192575_110138</name>
</gene>
<dbReference type="Pfam" id="PF22667">
    <property type="entry name" value="Lon_lid"/>
    <property type="match status" value="1"/>
</dbReference>
<dbReference type="InterPro" id="IPR004815">
    <property type="entry name" value="Lon_bac/euk-typ"/>
</dbReference>
<comment type="function">
    <text evidence="10 14">ATP-dependent serine protease that mediates the selective degradation of mutant and abnormal proteins as well as certain short-lived regulatory proteins. Required for cellular homeostasis and for survival from DNA damage and developmental changes induced by stress. Degrades polypeptides processively to yield small peptide fragments that are 5 to 10 amino acids long. Binds to DNA in a double-stranded, site-specific manner.</text>
</comment>
<evidence type="ECO:0000259" key="21">
    <source>
        <dbReference type="PROSITE" id="PS51787"/>
    </source>
</evidence>
<evidence type="ECO:0000256" key="17">
    <source>
        <dbReference type="PIRSR" id="PIRSR001174-2"/>
    </source>
</evidence>
<evidence type="ECO:0000256" key="15">
    <source>
        <dbReference type="PIRNR" id="PIRNR001174"/>
    </source>
</evidence>
<proteinExistence type="evidence at transcript level"/>
<dbReference type="Pfam" id="PF02190">
    <property type="entry name" value="LON_substr_bdg"/>
    <property type="match status" value="1"/>
</dbReference>
<evidence type="ECO:0000256" key="11">
    <source>
        <dbReference type="ARBA" id="ARBA00066743"/>
    </source>
</evidence>
<feature type="domain" description="Lon N-terminal" evidence="21">
    <location>
        <begin position="7"/>
        <end position="197"/>
    </location>
</feature>
<dbReference type="GO" id="GO:0006515">
    <property type="term" value="P:protein quality control for misfolded or incompletely synthesized proteins"/>
    <property type="evidence" value="ECO:0007669"/>
    <property type="project" value="UniProtKB-UniRule"/>
</dbReference>
<comment type="similarity">
    <text evidence="14 15 18 19">Belongs to the peptidase S16 family.</text>
</comment>
<evidence type="ECO:0000256" key="13">
    <source>
        <dbReference type="ARBA" id="ARBA00082722"/>
    </source>
</evidence>
<evidence type="ECO:0000256" key="4">
    <source>
        <dbReference type="ARBA" id="ARBA00022741"/>
    </source>
</evidence>
<name>A0A1I1AX29_9ACTN</name>
<dbReference type="STRING" id="748909.SAMN05192575_110138"/>
<dbReference type="GO" id="GO:0043565">
    <property type="term" value="F:sequence-specific DNA binding"/>
    <property type="evidence" value="ECO:0007669"/>
    <property type="project" value="UniProtKB-UniRule"/>
</dbReference>
<dbReference type="PRINTS" id="PR00830">
    <property type="entry name" value="ENDOLAPTASE"/>
</dbReference>
<dbReference type="InterPro" id="IPR008268">
    <property type="entry name" value="Peptidase_S16_AS"/>
</dbReference>
<dbReference type="FunFam" id="3.40.50.300:FF:000021">
    <property type="entry name" value="Lon protease homolog"/>
    <property type="match status" value="1"/>
</dbReference>
<dbReference type="OrthoDB" id="9803599at2"/>
<dbReference type="Gene3D" id="3.40.50.300">
    <property type="entry name" value="P-loop containing nucleotide triphosphate hydrolases"/>
    <property type="match status" value="1"/>
</dbReference>
<evidence type="ECO:0000256" key="8">
    <source>
        <dbReference type="ARBA" id="ARBA00023016"/>
    </source>
</evidence>
<dbReference type="InterPro" id="IPR027065">
    <property type="entry name" value="Lon_Prtase"/>
</dbReference>
<organism evidence="23 24">
    <name type="scientific">Nocardioides alpinus</name>
    <dbReference type="NCBI Taxonomy" id="748909"/>
    <lineage>
        <taxon>Bacteria</taxon>
        <taxon>Bacillati</taxon>
        <taxon>Actinomycetota</taxon>
        <taxon>Actinomycetes</taxon>
        <taxon>Propionibacteriales</taxon>
        <taxon>Nocardioidaceae</taxon>
        <taxon>Nocardioides</taxon>
    </lineage>
</organism>
<dbReference type="InterPro" id="IPR003111">
    <property type="entry name" value="Lon_prtase_N"/>
</dbReference>
<feature type="active site" evidence="14 16">
    <location>
        <position position="722"/>
    </location>
</feature>
<dbReference type="SMART" id="SM00464">
    <property type="entry name" value="LON"/>
    <property type="match status" value="1"/>
</dbReference>
<evidence type="ECO:0000256" key="16">
    <source>
        <dbReference type="PIRSR" id="PIRSR001174-1"/>
    </source>
</evidence>
<dbReference type="InterPro" id="IPR008269">
    <property type="entry name" value="Lon_proteolytic"/>
</dbReference>
<dbReference type="SMART" id="SM00382">
    <property type="entry name" value="AAA"/>
    <property type="match status" value="1"/>
</dbReference>
<evidence type="ECO:0000256" key="9">
    <source>
        <dbReference type="ARBA" id="ARBA00050665"/>
    </source>
</evidence>
<evidence type="ECO:0000256" key="12">
    <source>
        <dbReference type="ARBA" id="ARBA00071934"/>
    </source>
</evidence>
<evidence type="ECO:0000256" key="3">
    <source>
        <dbReference type="ARBA" id="ARBA00022670"/>
    </source>
</evidence>
<evidence type="ECO:0000256" key="2">
    <source>
        <dbReference type="ARBA" id="ARBA00022490"/>
    </source>
</evidence>
<dbReference type="GO" id="GO:0005524">
    <property type="term" value="F:ATP binding"/>
    <property type="evidence" value="ECO:0007669"/>
    <property type="project" value="UniProtKB-UniRule"/>
</dbReference>
<reference evidence="24" key="2">
    <citation type="submission" date="2016-10" db="EMBL/GenBank/DDBJ databases">
        <authorList>
            <person name="Varghese N."/>
            <person name="Submissions S."/>
        </authorList>
    </citation>
    <scope>NUCLEOTIDE SEQUENCE [LARGE SCALE GENOMIC DNA]</scope>
    <source>
        <strain evidence="24">CGMCC 1.10697</strain>
    </source>
</reference>
<dbReference type="SUPFAM" id="SSF52540">
    <property type="entry name" value="P-loop containing nucleoside triphosphate hydrolases"/>
    <property type="match status" value="1"/>
</dbReference>
<evidence type="ECO:0000256" key="6">
    <source>
        <dbReference type="ARBA" id="ARBA00022825"/>
    </source>
</evidence>
<evidence type="ECO:0000256" key="19">
    <source>
        <dbReference type="RuleBase" id="RU000591"/>
    </source>
</evidence>
<dbReference type="Gene3D" id="1.20.58.1480">
    <property type="match status" value="1"/>
</dbReference>
<dbReference type="Pfam" id="PF05362">
    <property type="entry name" value="Lon_C"/>
    <property type="match status" value="1"/>
</dbReference>
<dbReference type="NCBIfam" id="TIGR00763">
    <property type="entry name" value="lon"/>
    <property type="match status" value="1"/>
</dbReference>
<evidence type="ECO:0000256" key="7">
    <source>
        <dbReference type="ARBA" id="ARBA00022840"/>
    </source>
</evidence>
<dbReference type="PANTHER" id="PTHR10046">
    <property type="entry name" value="ATP DEPENDENT LON PROTEASE FAMILY MEMBER"/>
    <property type="match status" value="1"/>
</dbReference>
<keyword evidence="2 14" id="KW-0963">Cytoplasm</keyword>
<sequence>MTQNLSLPVVFLHDTVVLPGMVVPIELDDAARAAIDAARLAHDSEPDGEPTRVLVAPRLEDRYATHGVVAVVDKVGRFAGGKPAAVLRAERRVAIGAGVTGPGAALWVEAEAVAATPLTDELQTLAQEYRTLVVAILERREAWQVIETVRQVSDPDALADMSGYAPYLSDDQKRQVLETPDVGDRLRLLVEWTRAYDAEDEVNDKIGQDVREGLEKSQREFLLRQQLAAIRKELGEGEPDGSDDYRARVEGSDLPEAVREAALREVDKLERSSEQNPEAGWIRTWLDTVLELPWDVRTVDSTDVTAARAVLDADHHGLDEVKDRITEYLAVRARRAERGLEVVGGRGSGAVILLAGPPGVGKTSLGESVARTLGREFVRVALGGVRDEAEIRGHRRTYVGALPGRIVRAIKEAGSMNPVVLLDEVDKVGADGFRGDPAAALLEVLDPAQNHTFRDHYLELDLDLSDVLFIATANVVEQIPSALLDRMELVTIDGYTEDDKVAIARDFLIPRQLERAALTADEVTVSDDALGEIAANYTREAGVRQMERLLAKAFRKAATRLATGEVDRIDIDLDALQGLVGRPRFTPDSHERTDVPGVATGLAVTGLGGDVLYVETSVAEGKAGLTVTGQLGDVMKESASIALSWVRAHAVELGIEPAAFEKSIHVHFPAGAVPKDGPSAGVTMVTALVSLLTGRPVRSDVGMTGEVSLAGRVLPIGGLKQKLLAAQRAGLTTVFVPERNRPDLDDVPAELLGELDVRPVGRVTEILAEALEPAPAAEAPEGAHRAA</sequence>
<dbReference type="SUPFAM" id="SSF54211">
    <property type="entry name" value="Ribosomal protein S5 domain 2-like"/>
    <property type="match status" value="1"/>
</dbReference>
<evidence type="ECO:0000313" key="25">
    <source>
        <dbReference type="Proteomes" id="UP000233565"/>
    </source>
</evidence>
<evidence type="ECO:0000256" key="10">
    <source>
        <dbReference type="ARBA" id="ARBA00053875"/>
    </source>
</evidence>
<reference evidence="23" key="1">
    <citation type="submission" date="2016-10" db="EMBL/GenBank/DDBJ databases">
        <authorList>
            <person name="de Groot N.N."/>
        </authorList>
    </citation>
    <scope>NUCLEOTIDE SEQUENCE [LARGE SCALE GENOMIC DNA]</scope>
    <source>
        <strain evidence="23">CGMCC 1.10697</strain>
    </source>
</reference>
<dbReference type="Proteomes" id="UP000233565">
    <property type="component" value="Unassembled WGS sequence"/>
</dbReference>
<evidence type="ECO:0000313" key="22">
    <source>
        <dbReference type="EMBL" id="PKH40289.1"/>
    </source>
</evidence>
<dbReference type="InterPro" id="IPR027543">
    <property type="entry name" value="Lon_bac"/>
</dbReference>
<evidence type="ECO:0000256" key="1">
    <source>
        <dbReference type="ARBA" id="ARBA00004496"/>
    </source>
</evidence>
<dbReference type="PROSITE" id="PS51786">
    <property type="entry name" value="LON_PROTEOLYTIC"/>
    <property type="match status" value="1"/>
</dbReference>
<feature type="domain" description="Lon proteolytic" evidence="20">
    <location>
        <begin position="593"/>
        <end position="773"/>
    </location>
</feature>
<dbReference type="PROSITE" id="PS01046">
    <property type="entry name" value="LON_SER"/>
    <property type="match status" value="1"/>
</dbReference>
<dbReference type="InterPro" id="IPR054594">
    <property type="entry name" value="Lon_lid"/>
</dbReference>
<dbReference type="GO" id="GO:0016887">
    <property type="term" value="F:ATP hydrolysis activity"/>
    <property type="evidence" value="ECO:0007669"/>
    <property type="project" value="UniProtKB-UniRule"/>
</dbReference>
<evidence type="ECO:0000256" key="14">
    <source>
        <dbReference type="HAMAP-Rule" id="MF_01973"/>
    </source>
</evidence>
<dbReference type="SUPFAM" id="SSF88697">
    <property type="entry name" value="PUA domain-like"/>
    <property type="match status" value="1"/>
</dbReference>
<dbReference type="EC" id="3.4.21.53" evidence="11 14"/>
<keyword evidence="3 14" id="KW-0645">Protease</keyword>
<evidence type="ECO:0000256" key="18">
    <source>
        <dbReference type="PROSITE-ProRule" id="PRU01122"/>
    </source>
</evidence>
<dbReference type="CDD" id="cd19500">
    <property type="entry name" value="RecA-like_Lon"/>
    <property type="match status" value="1"/>
</dbReference>
<dbReference type="InterPro" id="IPR003959">
    <property type="entry name" value="ATPase_AAA_core"/>
</dbReference>
<dbReference type="GO" id="GO:0034605">
    <property type="term" value="P:cellular response to heat"/>
    <property type="evidence" value="ECO:0007669"/>
    <property type="project" value="UniProtKB-UniRule"/>
</dbReference>
<protein>
    <recommendedName>
        <fullName evidence="12 14">Lon protease</fullName>
        <ecNumber evidence="11 14">3.4.21.53</ecNumber>
    </recommendedName>
    <alternativeName>
        <fullName evidence="13 14">ATP-dependent protease La</fullName>
    </alternativeName>
</protein>
<dbReference type="GO" id="GO:0004252">
    <property type="term" value="F:serine-type endopeptidase activity"/>
    <property type="evidence" value="ECO:0007669"/>
    <property type="project" value="UniProtKB-UniRule"/>
</dbReference>
<dbReference type="GO" id="GO:0005737">
    <property type="term" value="C:cytoplasm"/>
    <property type="evidence" value="ECO:0007669"/>
    <property type="project" value="UniProtKB-SubCell"/>
</dbReference>
<keyword evidence="25" id="KW-1185">Reference proteome</keyword>
<dbReference type="EMBL" id="FOKC01000010">
    <property type="protein sequence ID" value="SFB40988.1"/>
    <property type="molecule type" value="Genomic_DNA"/>
</dbReference>
<evidence type="ECO:0000313" key="23">
    <source>
        <dbReference type="EMBL" id="SFB40988.1"/>
    </source>
</evidence>
<comment type="subcellular location">
    <subcellularLocation>
        <location evidence="1 14 15">Cytoplasm</location>
    </subcellularLocation>
</comment>
<dbReference type="HAMAP" id="MF_01973">
    <property type="entry name" value="lon_bact"/>
    <property type="match status" value="1"/>
</dbReference>
<dbReference type="Gene3D" id="1.20.5.5270">
    <property type="match status" value="1"/>
</dbReference>
<dbReference type="PROSITE" id="PS51787">
    <property type="entry name" value="LON_N"/>
    <property type="match status" value="1"/>
</dbReference>
<evidence type="ECO:0000313" key="24">
    <source>
        <dbReference type="Proteomes" id="UP000199113"/>
    </source>
</evidence>
<dbReference type="Gene3D" id="3.30.230.10">
    <property type="match status" value="1"/>
</dbReference>
<evidence type="ECO:0000256" key="5">
    <source>
        <dbReference type="ARBA" id="ARBA00022801"/>
    </source>
</evidence>